<evidence type="ECO:0000256" key="20">
    <source>
        <dbReference type="ARBA" id="ARBA00049902"/>
    </source>
</evidence>
<dbReference type="GO" id="GO:0071555">
    <property type="term" value="P:cell wall organization"/>
    <property type="evidence" value="ECO:0007669"/>
    <property type="project" value="UniProtKB-KW"/>
</dbReference>
<dbReference type="OrthoDB" id="9812661at2"/>
<evidence type="ECO:0000256" key="22">
    <source>
        <dbReference type="SAM" id="MobiDB-lite"/>
    </source>
</evidence>
<dbReference type="GO" id="GO:0009252">
    <property type="term" value="P:peptidoglycan biosynthetic process"/>
    <property type="evidence" value="ECO:0007669"/>
    <property type="project" value="UniProtKB-KW"/>
</dbReference>
<evidence type="ECO:0000256" key="18">
    <source>
        <dbReference type="ARBA" id="ARBA00041418"/>
    </source>
</evidence>
<dbReference type="GO" id="GO:0005886">
    <property type="term" value="C:plasma membrane"/>
    <property type="evidence" value="ECO:0007669"/>
    <property type="project" value="UniProtKB-SubCell"/>
</dbReference>
<keyword evidence="25" id="KW-1185">Reference proteome</keyword>
<dbReference type="InterPro" id="IPR013437">
    <property type="entry name" value="FtsW"/>
</dbReference>
<feature type="transmembrane region" description="Helical" evidence="23">
    <location>
        <begin position="312"/>
        <end position="339"/>
    </location>
</feature>
<sequence precursor="true">MTVTEPARSRTGTRSGKATSGRSGRKGGSGRTGGRLRSTAGSLRRATVDWLDRPMTSLHLILAVFALMLGIGLLMVLSSSAVTSYRNGGSSFSTFANQATYAAIGLIGFFATQYVPVRFLKSTSLIAVIVSIALLVAVLIPGIGAYVNGARSWIRIGGFQFQPSEIAKLALLLWMAQVLAARRSTLGSPKALLIPVLPVFGLMCALIMMQPDLGTTVSLAIVFMAVLFFAGAPWWMFVSLAGVGVAGIFYLAVSANYRLARLLSFINPEDHPDSSYQLLQSLYGMGNGGLFGVGLGQSRAKWSYLPNADSDFIFAIIGEELGFIGTFLVVLLFALLAYTGLRIARRNSDPFIKIVASAGTVWLVGQACINIGYVIGLLPVTGIPLPMISAGGTSLLITMVVFGLLANFARREREAEIALAAAGGGRLAQFLGLRPNSTGPRKPMLRRRRRAAAPARQPRPAPPGGRSAPRASGRPPAAAARPAAPAPRPTGRSAAPRGTTARSAAHRTTGGSAPRATPQPGTRSARPTRDGRDGRPDSRRGGR</sequence>
<feature type="transmembrane region" description="Helical" evidence="23">
    <location>
        <begin position="387"/>
        <end position="409"/>
    </location>
</feature>
<dbReference type="GO" id="GO:0015648">
    <property type="term" value="F:lipid-linked peptidoglycan transporter activity"/>
    <property type="evidence" value="ECO:0007669"/>
    <property type="project" value="TreeGrafter"/>
</dbReference>
<evidence type="ECO:0000256" key="14">
    <source>
        <dbReference type="ARBA" id="ARBA00032370"/>
    </source>
</evidence>
<evidence type="ECO:0000256" key="12">
    <source>
        <dbReference type="ARBA" id="ARBA00023306"/>
    </source>
</evidence>
<dbReference type="EMBL" id="CP001737">
    <property type="protein sequence ID" value="ACV80218.1"/>
    <property type="molecule type" value="Genomic_DNA"/>
</dbReference>
<dbReference type="PANTHER" id="PTHR30474:SF2">
    <property type="entry name" value="PEPTIDOGLYCAN GLYCOSYLTRANSFERASE FTSW-RELATED"/>
    <property type="match status" value="1"/>
</dbReference>
<feature type="transmembrane region" description="Helical" evidence="23">
    <location>
        <begin position="216"/>
        <end position="235"/>
    </location>
</feature>
<evidence type="ECO:0000313" key="25">
    <source>
        <dbReference type="Proteomes" id="UP000002218"/>
    </source>
</evidence>
<keyword evidence="9" id="KW-0573">Peptidoglycan synthesis</keyword>
<keyword evidence="13" id="KW-0961">Cell wall biogenesis/degradation</keyword>
<dbReference type="AlphaFoldDB" id="C8XGY7"/>
<feature type="compositionally biased region" description="Low complexity" evidence="22">
    <location>
        <begin position="464"/>
        <end position="498"/>
    </location>
</feature>
<dbReference type="PANTHER" id="PTHR30474">
    <property type="entry name" value="CELL CYCLE PROTEIN"/>
    <property type="match status" value="1"/>
</dbReference>
<dbReference type="KEGG" id="nml:Namu_3925"/>
<feature type="transmembrane region" description="Helical" evidence="23">
    <location>
        <begin position="99"/>
        <end position="119"/>
    </location>
</feature>
<dbReference type="InParanoid" id="C8XGY7"/>
<keyword evidence="6" id="KW-0808">Transferase</keyword>
<dbReference type="FunCoup" id="C8XGY7">
    <property type="interactions" value="47"/>
</dbReference>
<evidence type="ECO:0000313" key="24">
    <source>
        <dbReference type="EMBL" id="ACV80218.1"/>
    </source>
</evidence>
<evidence type="ECO:0000256" key="13">
    <source>
        <dbReference type="ARBA" id="ARBA00023316"/>
    </source>
</evidence>
<evidence type="ECO:0000256" key="1">
    <source>
        <dbReference type="ARBA" id="ARBA00004651"/>
    </source>
</evidence>
<dbReference type="Proteomes" id="UP000002218">
    <property type="component" value="Chromosome"/>
</dbReference>
<dbReference type="HOGENOM" id="CLU_029243_0_2_11"/>
<accession>C8XGY7</accession>
<feature type="transmembrane region" description="Helical" evidence="23">
    <location>
        <begin position="241"/>
        <end position="260"/>
    </location>
</feature>
<comment type="function">
    <text evidence="21">Peptidoglycan polymerase that is essential for cell division.</text>
</comment>
<dbReference type="Pfam" id="PF01098">
    <property type="entry name" value="FTSW_RODA_SPOVE"/>
    <property type="match status" value="1"/>
</dbReference>
<evidence type="ECO:0000256" key="19">
    <source>
        <dbReference type="ARBA" id="ARBA00044770"/>
    </source>
</evidence>
<keyword evidence="12" id="KW-0131">Cell cycle</keyword>
<feature type="compositionally biased region" description="Basic and acidic residues" evidence="22">
    <location>
        <begin position="527"/>
        <end position="543"/>
    </location>
</feature>
<dbReference type="InterPro" id="IPR001182">
    <property type="entry name" value="FtsW/RodA"/>
</dbReference>
<reference evidence="25" key="1">
    <citation type="submission" date="2009-09" db="EMBL/GenBank/DDBJ databases">
        <title>The complete genome of Nakamurella multipartita DSM 44233.</title>
        <authorList>
            <consortium name="US DOE Joint Genome Institute (JGI-PGF)"/>
            <person name="Lucas S."/>
            <person name="Copeland A."/>
            <person name="Lapidus A."/>
            <person name="Glavina del Rio T."/>
            <person name="Dalin E."/>
            <person name="Tice H."/>
            <person name="Bruce D."/>
            <person name="Goodwin L."/>
            <person name="Pitluck S."/>
            <person name="Kyrpides N."/>
            <person name="Mavromatis K."/>
            <person name="Ivanova N."/>
            <person name="Ovchinnikova G."/>
            <person name="Sims D."/>
            <person name="Meincke L."/>
            <person name="Brettin T."/>
            <person name="Detter J.C."/>
            <person name="Han C."/>
            <person name="Larimer F."/>
            <person name="Land M."/>
            <person name="Hauser L."/>
            <person name="Markowitz V."/>
            <person name="Cheng J.-F."/>
            <person name="Hugenholtz P."/>
            <person name="Woyke T."/>
            <person name="Wu D."/>
            <person name="Klenk H.-P."/>
            <person name="Eisen J.A."/>
        </authorList>
    </citation>
    <scope>NUCLEOTIDE SEQUENCE [LARGE SCALE GENOMIC DNA]</scope>
    <source>
        <strain evidence="25">ATCC 700099 / DSM 44233 / CIP 104796 / JCM 9543 / NBRC 105858 / Y-104</strain>
    </source>
</reference>
<keyword evidence="11 23" id="KW-0472">Membrane</keyword>
<name>C8XGY7_NAKMY</name>
<dbReference type="GO" id="GO:0032153">
    <property type="term" value="C:cell division site"/>
    <property type="evidence" value="ECO:0007669"/>
    <property type="project" value="TreeGrafter"/>
</dbReference>
<evidence type="ECO:0000256" key="9">
    <source>
        <dbReference type="ARBA" id="ARBA00022984"/>
    </source>
</evidence>
<dbReference type="RefSeq" id="WP_015749044.1">
    <property type="nucleotide sequence ID" value="NC_013235.1"/>
</dbReference>
<evidence type="ECO:0000256" key="5">
    <source>
        <dbReference type="ARBA" id="ARBA00022676"/>
    </source>
</evidence>
<dbReference type="EC" id="2.4.99.28" evidence="19"/>
<proteinExistence type="inferred from homology"/>
<dbReference type="InterPro" id="IPR018365">
    <property type="entry name" value="Cell_cycle_FtsW-rel_CS"/>
</dbReference>
<gene>
    <name evidence="24" type="ordered locus">Namu_3925</name>
</gene>
<feature type="transmembrane region" description="Helical" evidence="23">
    <location>
        <begin position="191"/>
        <end position="209"/>
    </location>
</feature>
<dbReference type="NCBIfam" id="TIGR02614">
    <property type="entry name" value="ftsW"/>
    <property type="match status" value="1"/>
</dbReference>
<comment type="catalytic activity">
    <reaction evidence="20">
        <text>[GlcNAc-(1-&gt;4)-Mur2Ac(oyl-L-Ala-gamma-D-Glu-L-Lys-D-Ala-D-Ala)](n)-di-trans,octa-cis-undecaprenyl diphosphate + beta-D-GlcNAc-(1-&gt;4)-Mur2Ac(oyl-L-Ala-gamma-D-Glu-L-Lys-D-Ala-D-Ala)-di-trans,octa-cis-undecaprenyl diphosphate = [GlcNAc-(1-&gt;4)-Mur2Ac(oyl-L-Ala-gamma-D-Glu-L-Lys-D-Ala-D-Ala)](n+1)-di-trans,octa-cis-undecaprenyl diphosphate + di-trans,octa-cis-undecaprenyl diphosphate + H(+)</text>
        <dbReference type="Rhea" id="RHEA:23708"/>
        <dbReference type="Rhea" id="RHEA-COMP:9602"/>
        <dbReference type="Rhea" id="RHEA-COMP:9603"/>
        <dbReference type="ChEBI" id="CHEBI:15378"/>
        <dbReference type="ChEBI" id="CHEBI:58405"/>
        <dbReference type="ChEBI" id="CHEBI:60033"/>
        <dbReference type="ChEBI" id="CHEBI:78435"/>
        <dbReference type="EC" id="2.4.99.28"/>
    </reaction>
</comment>
<feature type="compositionally biased region" description="Low complexity" evidence="22">
    <location>
        <begin position="9"/>
        <end position="22"/>
    </location>
</feature>
<evidence type="ECO:0000256" key="16">
    <source>
        <dbReference type="ARBA" id="ARBA00038053"/>
    </source>
</evidence>
<feature type="region of interest" description="Disordered" evidence="22">
    <location>
        <begin position="430"/>
        <end position="543"/>
    </location>
</feature>
<organism evidence="24 25">
    <name type="scientific">Nakamurella multipartita (strain ATCC 700099 / DSM 44233 / CIP 104796 / JCM 9543 / NBRC 105858 / Y-104)</name>
    <name type="common">Microsphaera multipartita</name>
    <dbReference type="NCBI Taxonomy" id="479431"/>
    <lineage>
        <taxon>Bacteria</taxon>
        <taxon>Bacillati</taxon>
        <taxon>Actinomycetota</taxon>
        <taxon>Actinomycetes</taxon>
        <taxon>Nakamurellales</taxon>
        <taxon>Nakamurellaceae</taxon>
        <taxon>Nakamurella</taxon>
    </lineage>
</organism>
<evidence type="ECO:0000256" key="2">
    <source>
        <dbReference type="ARBA" id="ARBA00004752"/>
    </source>
</evidence>
<dbReference type="eggNOG" id="COG0772">
    <property type="taxonomic scope" value="Bacteria"/>
</dbReference>
<keyword evidence="8" id="KW-0133">Cell shape</keyword>
<evidence type="ECO:0000256" key="7">
    <source>
        <dbReference type="ARBA" id="ARBA00022692"/>
    </source>
</evidence>
<keyword evidence="10 23" id="KW-1133">Transmembrane helix</keyword>
<evidence type="ECO:0000256" key="10">
    <source>
        <dbReference type="ARBA" id="ARBA00022989"/>
    </source>
</evidence>
<comment type="similarity">
    <text evidence="16">Belongs to the SEDS family. FtsW subfamily.</text>
</comment>
<keyword evidence="5" id="KW-0328">Glycosyltransferase</keyword>
<feature type="transmembrane region" description="Helical" evidence="23">
    <location>
        <begin position="351"/>
        <end position="375"/>
    </location>
</feature>
<dbReference type="GO" id="GO:0051301">
    <property type="term" value="P:cell division"/>
    <property type="evidence" value="ECO:0007669"/>
    <property type="project" value="UniProtKB-KW"/>
</dbReference>
<comment type="subcellular location">
    <subcellularLocation>
        <location evidence="1">Cell membrane</location>
        <topology evidence="1">Multi-pass membrane protein</topology>
    </subcellularLocation>
</comment>
<evidence type="ECO:0000256" key="21">
    <source>
        <dbReference type="ARBA" id="ARBA00049966"/>
    </source>
</evidence>
<comment type="pathway">
    <text evidence="2">Cell wall biogenesis; peptidoglycan biosynthesis.</text>
</comment>
<evidence type="ECO:0000256" key="8">
    <source>
        <dbReference type="ARBA" id="ARBA00022960"/>
    </source>
</evidence>
<reference evidence="24 25" key="2">
    <citation type="journal article" date="2010" name="Stand. Genomic Sci.">
        <title>Complete genome sequence of Nakamurella multipartita type strain (Y-104).</title>
        <authorList>
            <person name="Tice H."/>
            <person name="Mayilraj S."/>
            <person name="Sims D."/>
            <person name="Lapidus A."/>
            <person name="Nolan M."/>
            <person name="Lucas S."/>
            <person name="Glavina Del Rio T."/>
            <person name="Copeland A."/>
            <person name="Cheng J.F."/>
            <person name="Meincke L."/>
            <person name="Bruce D."/>
            <person name="Goodwin L."/>
            <person name="Pitluck S."/>
            <person name="Ivanova N."/>
            <person name="Mavromatis K."/>
            <person name="Ovchinnikova G."/>
            <person name="Pati A."/>
            <person name="Chen A."/>
            <person name="Palaniappan K."/>
            <person name="Land M."/>
            <person name="Hauser L."/>
            <person name="Chang Y.J."/>
            <person name="Jeffries C.D."/>
            <person name="Detter J.C."/>
            <person name="Brettin T."/>
            <person name="Rohde M."/>
            <person name="Goker M."/>
            <person name="Bristow J."/>
            <person name="Eisen J.A."/>
            <person name="Markowitz V."/>
            <person name="Hugenholtz P."/>
            <person name="Kyrpides N.C."/>
            <person name="Klenk H.P."/>
            <person name="Chen F."/>
        </authorList>
    </citation>
    <scope>NUCLEOTIDE SEQUENCE [LARGE SCALE GENOMIC DNA]</scope>
    <source>
        <strain evidence="25">ATCC 700099 / DSM 44233 / CIP 104796 / JCM 9543 / NBRC 105858 / Y-104</strain>
    </source>
</reference>
<dbReference type="GO" id="GO:0008955">
    <property type="term" value="F:peptidoglycan glycosyltransferase activity"/>
    <property type="evidence" value="ECO:0007669"/>
    <property type="project" value="UniProtKB-EC"/>
</dbReference>
<feature type="transmembrane region" description="Helical" evidence="23">
    <location>
        <begin position="125"/>
        <end position="146"/>
    </location>
</feature>
<evidence type="ECO:0000256" key="11">
    <source>
        <dbReference type="ARBA" id="ARBA00023136"/>
    </source>
</evidence>
<dbReference type="PROSITE" id="PS00428">
    <property type="entry name" value="FTSW_RODA_SPOVE"/>
    <property type="match status" value="1"/>
</dbReference>
<dbReference type="STRING" id="479431.Namu_3925"/>
<evidence type="ECO:0000256" key="23">
    <source>
        <dbReference type="SAM" id="Phobius"/>
    </source>
</evidence>
<dbReference type="GO" id="GO:0008360">
    <property type="term" value="P:regulation of cell shape"/>
    <property type="evidence" value="ECO:0007669"/>
    <property type="project" value="UniProtKB-KW"/>
</dbReference>
<keyword evidence="3" id="KW-1003">Cell membrane</keyword>
<evidence type="ECO:0000256" key="4">
    <source>
        <dbReference type="ARBA" id="ARBA00022618"/>
    </source>
</evidence>
<evidence type="ECO:0000256" key="6">
    <source>
        <dbReference type="ARBA" id="ARBA00022679"/>
    </source>
</evidence>
<protein>
    <recommendedName>
        <fullName evidence="17">Probable peptidoglycan glycosyltransferase FtsW</fullName>
        <ecNumber evidence="19">2.4.99.28</ecNumber>
    </recommendedName>
    <alternativeName>
        <fullName evidence="18">Cell division protein FtsW</fullName>
    </alternativeName>
    <alternativeName>
        <fullName evidence="15">Cell wall polymerase</fullName>
    </alternativeName>
    <alternativeName>
        <fullName evidence="14">Peptidoglycan polymerase</fullName>
    </alternativeName>
</protein>
<keyword evidence="7 23" id="KW-0812">Transmembrane</keyword>
<feature type="transmembrane region" description="Helical" evidence="23">
    <location>
        <begin position="58"/>
        <end position="78"/>
    </location>
</feature>
<evidence type="ECO:0000256" key="17">
    <source>
        <dbReference type="ARBA" id="ARBA00041185"/>
    </source>
</evidence>
<evidence type="ECO:0000256" key="3">
    <source>
        <dbReference type="ARBA" id="ARBA00022475"/>
    </source>
</evidence>
<feature type="region of interest" description="Disordered" evidence="22">
    <location>
        <begin position="1"/>
        <end position="40"/>
    </location>
</feature>
<evidence type="ECO:0000256" key="15">
    <source>
        <dbReference type="ARBA" id="ARBA00033270"/>
    </source>
</evidence>
<keyword evidence="4 24" id="KW-0132">Cell division</keyword>